<proteinExistence type="predicted"/>
<evidence type="ECO:0000313" key="2">
    <source>
        <dbReference type="EMBL" id="KAJ7337149.1"/>
    </source>
</evidence>
<gene>
    <name evidence="2" type="ORF">OS493_010003</name>
</gene>
<keyword evidence="1" id="KW-0472">Membrane</keyword>
<name>A0A9W9YE96_9CNID</name>
<feature type="transmembrane region" description="Helical" evidence="1">
    <location>
        <begin position="115"/>
        <end position="140"/>
    </location>
</feature>
<reference evidence="2" key="1">
    <citation type="submission" date="2023-01" db="EMBL/GenBank/DDBJ databases">
        <title>Genome assembly of the deep-sea coral Lophelia pertusa.</title>
        <authorList>
            <person name="Herrera S."/>
            <person name="Cordes E."/>
        </authorList>
    </citation>
    <scope>NUCLEOTIDE SEQUENCE</scope>
    <source>
        <strain evidence="2">USNM1676648</strain>
        <tissue evidence="2">Polyp</tissue>
    </source>
</reference>
<comment type="caution">
    <text evidence="2">The sequence shown here is derived from an EMBL/GenBank/DDBJ whole genome shotgun (WGS) entry which is preliminary data.</text>
</comment>
<dbReference type="EMBL" id="MU827781">
    <property type="protein sequence ID" value="KAJ7337149.1"/>
    <property type="molecule type" value="Genomic_DNA"/>
</dbReference>
<evidence type="ECO:0000256" key="1">
    <source>
        <dbReference type="SAM" id="Phobius"/>
    </source>
</evidence>
<keyword evidence="3" id="KW-1185">Reference proteome</keyword>
<sequence length="153" mass="16901">MFLCEDVTERDLNTTVLASQLIASISSALVLLGRIFAKHPRRLFQVMCQSVVVSRGTDSLNECLHQCKRPSGQGVLPDFHSVSYWNSFHLVRCLLFFKRPAGVERNQPTLGRQPAFNGLVVALITFPLIVIEIVLVIAAAGVSKKTHSEAQGR</sequence>
<protein>
    <submittedName>
        <fullName evidence="2">Uncharacterized protein</fullName>
    </submittedName>
</protein>
<keyword evidence="1" id="KW-0812">Transmembrane</keyword>
<feature type="transmembrane region" description="Helical" evidence="1">
    <location>
        <begin position="17"/>
        <end position="37"/>
    </location>
</feature>
<dbReference type="Proteomes" id="UP001163046">
    <property type="component" value="Unassembled WGS sequence"/>
</dbReference>
<dbReference type="AlphaFoldDB" id="A0A9W9YE96"/>
<organism evidence="2 3">
    <name type="scientific">Desmophyllum pertusum</name>
    <dbReference type="NCBI Taxonomy" id="174260"/>
    <lineage>
        <taxon>Eukaryota</taxon>
        <taxon>Metazoa</taxon>
        <taxon>Cnidaria</taxon>
        <taxon>Anthozoa</taxon>
        <taxon>Hexacorallia</taxon>
        <taxon>Scleractinia</taxon>
        <taxon>Caryophylliina</taxon>
        <taxon>Caryophylliidae</taxon>
        <taxon>Desmophyllum</taxon>
    </lineage>
</organism>
<evidence type="ECO:0000313" key="3">
    <source>
        <dbReference type="Proteomes" id="UP001163046"/>
    </source>
</evidence>
<keyword evidence="1" id="KW-1133">Transmembrane helix</keyword>
<accession>A0A9W9YE96</accession>